<keyword evidence="3" id="KW-1185">Reference proteome</keyword>
<evidence type="ECO:0000256" key="1">
    <source>
        <dbReference type="SAM" id="Phobius"/>
    </source>
</evidence>
<keyword evidence="1" id="KW-1133">Transmembrane helix</keyword>
<feature type="transmembrane region" description="Helical" evidence="1">
    <location>
        <begin position="204"/>
        <end position="225"/>
    </location>
</feature>
<name>A0ABX8QR07_9ACTN</name>
<reference evidence="2" key="1">
    <citation type="submission" date="2020-07" db="EMBL/GenBank/DDBJ databases">
        <authorList>
            <person name="Tarantini F.S."/>
            <person name="Hong K.W."/>
            <person name="Chan K.G."/>
        </authorList>
    </citation>
    <scope>NUCLEOTIDE SEQUENCE</scope>
    <source>
        <strain evidence="2">32-07</strain>
    </source>
</reference>
<protein>
    <submittedName>
        <fullName evidence="2">DUF4239 domain-containing protein</fullName>
    </submittedName>
</protein>
<accession>A0ABX8QR07</accession>
<dbReference type="EMBL" id="CP059572">
    <property type="protein sequence ID" value="QXJ19842.1"/>
    <property type="molecule type" value="Genomic_DNA"/>
</dbReference>
<sequence length="256" mass="27411">MIVYILASACAITVVLIASGLFRRLRHGLDDSAPDGPSISHAGGMLSALFLIALAIAIVVPWTTADAARGNTFAETQSITEAYWVAGQLPAADAMRTRIALRGYSDLVRGPEWRLMRDKGRLSPDGWTRLDRLRRDAVALRPRNDQAREARGALLGYIAEISAARRQREMDARTTPPVGLLILTLITGTTVILLPFMAGSRPRGTALLPLGLMAALLATAVYLTIDISHPFSGALAVSPEAFDDLQGDLQRISGGG</sequence>
<evidence type="ECO:0000313" key="2">
    <source>
        <dbReference type="EMBL" id="QXJ19842.1"/>
    </source>
</evidence>
<keyword evidence="1" id="KW-0472">Membrane</keyword>
<organism evidence="2 3">
    <name type="scientific">Actinomadura graeca</name>
    <dbReference type="NCBI Taxonomy" id="2750812"/>
    <lineage>
        <taxon>Bacteria</taxon>
        <taxon>Bacillati</taxon>
        <taxon>Actinomycetota</taxon>
        <taxon>Actinomycetes</taxon>
        <taxon>Streptosporangiales</taxon>
        <taxon>Thermomonosporaceae</taxon>
        <taxon>Actinomadura</taxon>
    </lineage>
</organism>
<feature type="transmembrane region" description="Helical" evidence="1">
    <location>
        <begin position="178"/>
        <end position="198"/>
    </location>
</feature>
<gene>
    <name evidence="2" type="ORF">AGRA3207_000443</name>
</gene>
<dbReference type="Proteomes" id="UP001049518">
    <property type="component" value="Chromosome"/>
</dbReference>
<keyword evidence="1" id="KW-0812">Transmembrane</keyword>
<dbReference type="Pfam" id="PF14023">
    <property type="entry name" value="Bestrophin-like"/>
    <property type="match status" value="1"/>
</dbReference>
<dbReference type="InterPro" id="IPR025333">
    <property type="entry name" value="DUF4239"/>
</dbReference>
<dbReference type="RefSeq" id="WP_231332873.1">
    <property type="nucleotide sequence ID" value="NZ_CP059572.1"/>
</dbReference>
<proteinExistence type="predicted"/>
<feature type="transmembrane region" description="Helical" evidence="1">
    <location>
        <begin position="44"/>
        <end position="63"/>
    </location>
</feature>
<evidence type="ECO:0000313" key="3">
    <source>
        <dbReference type="Proteomes" id="UP001049518"/>
    </source>
</evidence>